<dbReference type="AlphaFoldDB" id="A0A9K3KUR4"/>
<keyword evidence="5" id="KW-0175">Coiled coil</keyword>
<dbReference type="GO" id="GO:0008270">
    <property type="term" value="F:zinc ion binding"/>
    <property type="evidence" value="ECO:0007669"/>
    <property type="project" value="UniProtKB-KW"/>
</dbReference>
<evidence type="ECO:0000256" key="6">
    <source>
        <dbReference type="SAM" id="MobiDB-lite"/>
    </source>
</evidence>
<evidence type="ECO:0000259" key="7">
    <source>
        <dbReference type="PROSITE" id="PS00028"/>
    </source>
</evidence>
<organism evidence="8 9">
    <name type="scientific">Nitzschia inconspicua</name>
    <dbReference type="NCBI Taxonomy" id="303405"/>
    <lineage>
        <taxon>Eukaryota</taxon>
        <taxon>Sar</taxon>
        <taxon>Stramenopiles</taxon>
        <taxon>Ochrophyta</taxon>
        <taxon>Bacillariophyta</taxon>
        <taxon>Bacillariophyceae</taxon>
        <taxon>Bacillariophycidae</taxon>
        <taxon>Bacillariales</taxon>
        <taxon>Bacillariaceae</taxon>
        <taxon>Nitzschia</taxon>
    </lineage>
</organism>
<sequence>MPKAEKGSVKDIANRMKAKGLQKLKFYCQMCQKQCRDANGFKCHLTSENHLRQMKIFSDNAGGILDKYSKEFEQSYLATLRMRHGTKQVNANNVYQELIADKQHIHMNATHWTTLTEFVQYLGKTGKCVVEENERGWFVTYIQRDASILARQEAHQRREAADRAAEEAQAQRMELQRVEAAKAMDRIGATVNVEATTIERQDDDHPIKVSLGTTSTSGPKGPKTGTKGSSRVLVEGFGDAEDEEGEETVEDAKGSSSKGIPLLRGLPPSTSYVPISTTKKRSRDDTVNENKAKKTKKKDPYARKDYWLYEGIVVRVITKNLADGKYFRRKAIVDRLVDKYTAEVEVLNSNPGAHDGGDVLRLDQHDLETVIPKQDDRKQKVRILNGKYRGSKAKIEYLDKKNYQADLRLSGEDGKCLKNVLFEDFSQIA</sequence>
<proteinExistence type="inferred from homology"/>
<comment type="similarity">
    <text evidence="1">Belongs to the KIN17 family.</text>
</comment>
<feature type="compositionally biased region" description="Basic and acidic residues" evidence="6">
    <location>
        <begin position="282"/>
        <end position="296"/>
    </location>
</feature>
<accession>A0A9K3KUR4</accession>
<evidence type="ECO:0000313" key="8">
    <source>
        <dbReference type="EMBL" id="KAG7349741.1"/>
    </source>
</evidence>
<dbReference type="InterPro" id="IPR013087">
    <property type="entry name" value="Znf_C2H2_type"/>
</dbReference>
<evidence type="ECO:0000256" key="2">
    <source>
        <dbReference type="ARBA" id="ARBA00022723"/>
    </source>
</evidence>
<feature type="coiled-coil region" evidence="5">
    <location>
        <begin position="151"/>
        <end position="181"/>
    </location>
</feature>
<reference evidence="8" key="2">
    <citation type="submission" date="2021-04" db="EMBL/GenBank/DDBJ databases">
        <authorList>
            <person name="Podell S."/>
        </authorList>
    </citation>
    <scope>NUCLEOTIDE SEQUENCE</scope>
    <source>
        <strain evidence="8">Hildebrandi</strain>
    </source>
</reference>
<name>A0A9K3KUR4_9STRA</name>
<keyword evidence="9" id="KW-1185">Reference proteome</keyword>
<dbReference type="InterPro" id="IPR041995">
    <property type="entry name" value="KOW_KIN17"/>
</dbReference>
<dbReference type="InterPro" id="IPR019447">
    <property type="entry name" value="DNA/RNA-bd_Kin17_WH-like_dom"/>
</dbReference>
<feature type="compositionally biased region" description="Low complexity" evidence="6">
    <location>
        <begin position="212"/>
        <end position="230"/>
    </location>
</feature>
<dbReference type="SMART" id="SM01253">
    <property type="entry name" value="Kin17_mid"/>
    <property type="match status" value="1"/>
</dbReference>
<dbReference type="Pfam" id="PF18131">
    <property type="entry name" value="KN17_SH3"/>
    <property type="match status" value="1"/>
</dbReference>
<dbReference type="Pfam" id="PF25095">
    <property type="entry name" value="C2H2-zf_KIN17"/>
    <property type="match status" value="1"/>
</dbReference>
<dbReference type="FunFam" id="2.30.30.140:FF:000092">
    <property type="entry name" value="DNA/RNA-binding protein KIN17"/>
    <property type="match status" value="1"/>
</dbReference>
<evidence type="ECO:0000256" key="3">
    <source>
        <dbReference type="ARBA" id="ARBA00022771"/>
    </source>
</evidence>
<dbReference type="InterPro" id="IPR037321">
    <property type="entry name" value="KIN17-like"/>
</dbReference>
<dbReference type="GO" id="GO:0006260">
    <property type="term" value="P:DNA replication"/>
    <property type="evidence" value="ECO:0007669"/>
    <property type="project" value="TreeGrafter"/>
</dbReference>
<feature type="region of interest" description="Disordered" evidence="6">
    <location>
        <begin position="197"/>
        <end position="296"/>
    </location>
</feature>
<reference evidence="8" key="1">
    <citation type="journal article" date="2021" name="Sci. Rep.">
        <title>Diploid genomic architecture of Nitzschia inconspicua, an elite biomass production diatom.</title>
        <authorList>
            <person name="Oliver A."/>
            <person name="Podell S."/>
            <person name="Pinowska A."/>
            <person name="Traller J.C."/>
            <person name="Smith S.R."/>
            <person name="McClure R."/>
            <person name="Beliaev A."/>
            <person name="Bohutskyi P."/>
            <person name="Hill E.A."/>
            <person name="Rabines A."/>
            <person name="Zheng H."/>
            <person name="Allen L.Z."/>
            <person name="Kuo A."/>
            <person name="Grigoriev I.V."/>
            <person name="Allen A.E."/>
            <person name="Hazlebeck D."/>
            <person name="Allen E.E."/>
        </authorList>
    </citation>
    <scope>NUCLEOTIDE SEQUENCE</scope>
    <source>
        <strain evidence="8">Hildebrandi</strain>
    </source>
</reference>
<dbReference type="GO" id="GO:0005634">
    <property type="term" value="C:nucleus"/>
    <property type="evidence" value="ECO:0007669"/>
    <property type="project" value="TreeGrafter"/>
</dbReference>
<feature type="compositionally biased region" description="Basic and acidic residues" evidence="6">
    <location>
        <begin position="197"/>
        <end position="207"/>
    </location>
</feature>
<dbReference type="PANTHER" id="PTHR12805:SF0">
    <property type="entry name" value="DNA_RNA-BINDING PROTEIN KIN17"/>
    <property type="match status" value="1"/>
</dbReference>
<keyword evidence="2" id="KW-0479">Metal-binding</keyword>
<evidence type="ECO:0000256" key="5">
    <source>
        <dbReference type="SAM" id="Coils"/>
    </source>
</evidence>
<dbReference type="OrthoDB" id="10266249at2759"/>
<dbReference type="InterPro" id="IPR056767">
    <property type="entry name" value="C2H2-Znf_KIN17"/>
</dbReference>
<dbReference type="FunFam" id="1.10.10.2030:FF:000001">
    <property type="entry name" value="DNA/RNA-binding protein KIN17, putative"/>
    <property type="match status" value="1"/>
</dbReference>
<feature type="compositionally biased region" description="Polar residues" evidence="6">
    <location>
        <begin position="268"/>
        <end position="277"/>
    </location>
</feature>
<dbReference type="Pfam" id="PF10357">
    <property type="entry name" value="WH_KIN17"/>
    <property type="match status" value="1"/>
</dbReference>
<comment type="caution">
    <text evidence="8">The sequence shown here is derived from an EMBL/GenBank/DDBJ whole genome shotgun (WGS) entry which is preliminary data.</text>
</comment>
<evidence type="ECO:0000256" key="1">
    <source>
        <dbReference type="ARBA" id="ARBA00008517"/>
    </source>
</evidence>
<protein>
    <submittedName>
        <fullName evidence="8">Kin17 curved DNA-binding domain containing protein</fullName>
    </submittedName>
</protein>
<dbReference type="GO" id="GO:0006974">
    <property type="term" value="P:DNA damage response"/>
    <property type="evidence" value="ECO:0007669"/>
    <property type="project" value="TreeGrafter"/>
</dbReference>
<evidence type="ECO:0000256" key="4">
    <source>
        <dbReference type="ARBA" id="ARBA00022833"/>
    </source>
</evidence>
<keyword evidence="8" id="KW-0238">DNA-binding</keyword>
<keyword evidence="3" id="KW-0863">Zinc-finger</keyword>
<dbReference type="PROSITE" id="PS00028">
    <property type="entry name" value="ZINC_FINGER_C2H2_1"/>
    <property type="match status" value="1"/>
</dbReference>
<dbReference type="PANTHER" id="PTHR12805">
    <property type="entry name" value="KIN17 KIN, ANTIGENIC DETERMINANT OF RECA PROTEIN HOMOLOG"/>
    <property type="match status" value="1"/>
</dbReference>
<gene>
    <name evidence="8" type="ORF">IV203_012338</name>
</gene>
<dbReference type="GO" id="GO:0003690">
    <property type="term" value="F:double-stranded DNA binding"/>
    <property type="evidence" value="ECO:0007669"/>
    <property type="project" value="TreeGrafter"/>
</dbReference>
<dbReference type="Proteomes" id="UP000693970">
    <property type="component" value="Unassembled WGS sequence"/>
</dbReference>
<keyword evidence="4" id="KW-0862">Zinc</keyword>
<dbReference type="InterPro" id="IPR041330">
    <property type="entry name" value="KN17_SH3"/>
</dbReference>
<feature type="compositionally biased region" description="Acidic residues" evidence="6">
    <location>
        <begin position="238"/>
        <end position="249"/>
    </location>
</feature>
<evidence type="ECO:0000313" key="9">
    <source>
        <dbReference type="Proteomes" id="UP000693970"/>
    </source>
</evidence>
<feature type="domain" description="C2H2-type" evidence="7">
    <location>
        <begin position="28"/>
        <end position="50"/>
    </location>
</feature>
<dbReference type="Pfam" id="PF25092">
    <property type="entry name" value="SH3_KIN17_C"/>
    <property type="match status" value="1"/>
</dbReference>
<dbReference type="EMBL" id="JAGRRH010000019">
    <property type="protein sequence ID" value="KAG7349741.1"/>
    <property type="molecule type" value="Genomic_DNA"/>
</dbReference>